<evidence type="ECO:0000256" key="1">
    <source>
        <dbReference type="SAM" id="SignalP"/>
    </source>
</evidence>
<accession>A0ABW3MZC2</accession>
<protein>
    <recommendedName>
        <fullName evidence="4">Lipoprotein</fullName>
    </recommendedName>
</protein>
<comment type="caution">
    <text evidence="2">The sequence shown here is derived from an EMBL/GenBank/DDBJ whole genome shotgun (WGS) entry which is preliminary data.</text>
</comment>
<feature type="signal peptide" evidence="1">
    <location>
        <begin position="1"/>
        <end position="33"/>
    </location>
</feature>
<proteinExistence type="predicted"/>
<evidence type="ECO:0000313" key="2">
    <source>
        <dbReference type="EMBL" id="MFD1054789.1"/>
    </source>
</evidence>
<reference evidence="3" key="1">
    <citation type="journal article" date="2019" name="Int. J. Syst. Evol. Microbiol.">
        <title>The Global Catalogue of Microorganisms (GCM) 10K type strain sequencing project: providing services to taxonomists for standard genome sequencing and annotation.</title>
        <authorList>
            <consortium name="The Broad Institute Genomics Platform"/>
            <consortium name="The Broad Institute Genome Sequencing Center for Infectious Disease"/>
            <person name="Wu L."/>
            <person name="Ma J."/>
        </authorList>
    </citation>
    <scope>NUCLEOTIDE SEQUENCE [LARGE SCALE GENOMIC DNA]</scope>
    <source>
        <strain evidence="3">CCUG 57508</strain>
    </source>
</reference>
<name>A0ABW3MZC2_9MICO</name>
<dbReference type="EMBL" id="JBHTKH010000006">
    <property type="protein sequence ID" value="MFD1054789.1"/>
    <property type="molecule type" value="Genomic_DNA"/>
</dbReference>
<evidence type="ECO:0000313" key="3">
    <source>
        <dbReference type="Proteomes" id="UP001597046"/>
    </source>
</evidence>
<gene>
    <name evidence="2" type="ORF">ACFQ2V_10775</name>
</gene>
<dbReference type="Proteomes" id="UP001597046">
    <property type="component" value="Unassembled WGS sequence"/>
</dbReference>
<keyword evidence="3" id="KW-1185">Reference proteome</keyword>
<evidence type="ECO:0008006" key="4">
    <source>
        <dbReference type="Google" id="ProtNLM"/>
    </source>
</evidence>
<keyword evidence="1" id="KW-0732">Signal</keyword>
<dbReference type="RefSeq" id="WP_386052695.1">
    <property type="nucleotide sequence ID" value="NZ_JBHTKH010000006.1"/>
</dbReference>
<organism evidence="2 3">
    <name type="scientific">Terrabacter terrigena</name>
    <dbReference type="NCBI Taxonomy" id="574718"/>
    <lineage>
        <taxon>Bacteria</taxon>
        <taxon>Bacillati</taxon>
        <taxon>Actinomycetota</taxon>
        <taxon>Actinomycetes</taxon>
        <taxon>Micrococcales</taxon>
        <taxon>Intrasporangiaceae</taxon>
        <taxon>Terrabacter</taxon>
    </lineage>
</organism>
<dbReference type="PROSITE" id="PS51257">
    <property type="entry name" value="PROKAR_LIPOPROTEIN"/>
    <property type="match status" value="1"/>
</dbReference>
<sequence length="128" mass="13257">MRTTTSSSARSLAAALVLLASALGACSSSPGGAYCDALVSAQAEWKDAGASLADPAAATRFLGTVTRIEQEAPDEVRADWRALHTLFATFTVANPDLGALTKQLQGFESSAKRIETHARETCGVDLGS</sequence>
<feature type="chain" id="PRO_5045850994" description="Lipoprotein" evidence="1">
    <location>
        <begin position="34"/>
        <end position="128"/>
    </location>
</feature>